<dbReference type="EMBL" id="JANBUN010001208">
    <property type="protein sequence ID" value="KAJ2799147.1"/>
    <property type="molecule type" value="Genomic_DNA"/>
</dbReference>
<name>A0ACC1L0S2_9FUNG</name>
<evidence type="ECO:0000313" key="1">
    <source>
        <dbReference type="EMBL" id="KAJ2799147.1"/>
    </source>
</evidence>
<keyword evidence="2" id="KW-1185">Reference proteome</keyword>
<dbReference type="Proteomes" id="UP001140087">
    <property type="component" value="Unassembled WGS sequence"/>
</dbReference>
<organism evidence="1 2">
    <name type="scientific">Coemansia helicoidea</name>
    <dbReference type="NCBI Taxonomy" id="1286919"/>
    <lineage>
        <taxon>Eukaryota</taxon>
        <taxon>Fungi</taxon>
        <taxon>Fungi incertae sedis</taxon>
        <taxon>Zoopagomycota</taxon>
        <taxon>Kickxellomycotina</taxon>
        <taxon>Kickxellomycetes</taxon>
        <taxon>Kickxellales</taxon>
        <taxon>Kickxellaceae</taxon>
        <taxon>Coemansia</taxon>
    </lineage>
</organism>
<sequence>MDGAAFWMFASNWASVSRQLHMKVSEDELRLPFPPAFGALRAEHLHSPAQTFEHAEYMLVDTAGVAREFQAGTDAIVEVVLTVSAAQQGEIRQQARREGVSFTEMLAAILWKGASEARLQARPELAAEKTLFTCATNPRAALGVPATQCASPVVNMVASRPISEIAQLDVRDVAHLVRQTIGQCTGPYVASSYAFMRAQHRQELADEQAGRLGKQLMLAYVHPAPAKFMVSSSRTFPIYQTDFGFGPPALVRPPFLPFDGCVRIWPTPHYSPAPDAPGAPLEVYLSLPDYVDPLATPLLRQFVPPPAANQAAAGEPLRA</sequence>
<comment type="caution">
    <text evidence="1">The sequence shown here is derived from an EMBL/GenBank/DDBJ whole genome shotgun (WGS) entry which is preliminary data.</text>
</comment>
<gene>
    <name evidence="1" type="ORF">H4R21_003657</name>
</gene>
<accession>A0ACC1L0S2</accession>
<reference evidence="1" key="1">
    <citation type="submission" date="2022-07" db="EMBL/GenBank/DDBJ databases">
        <title>Phylogenomic reconstructions and comparative analyses of Kickxellomycotina fungi.</title>
        <authorList>
            <person name="Reynolds N.K."/>
            <person name="Stajich J.E."/>
            <person name="Barry K."/>
            <person name="Grigoriev I.V."/>
            <person name="Crous P."/>
            <person name="Smith M.E."/>
        </authorList>
    </citation>
    <scope>NUCLEOTIDE SEQUENCE</scope>
    <source>
        <strain evidence="1">BCRC 34780</strain>
    </source>
</reference>
<proteinExistence type="predicted"/>
<protein>
    <submittedName>
        <fullName evidence="1">Uncharacterized protein</fullName>
    </submittedName>
</protein>
<evidence type="ECO:0000313" key="2">
    <source>
        <dbReference type="Proteomes" id="UP001140087"/>
    </source>
</evidence>